<reference evidence="4" key="1">
    <citation type="submission" date="2022-08" db="EMBL/GenBank/DDBJ databases">
        <title>Genome sequencing of akame (Lates japonicus).</title>
        <authorList>
            <person name="Hashiguchi Y."/>
            <person name="Takahashi H."/>
        </authorList>
    </citation>
    <scope>NUCLEOTIDE SEQUENCE</scope>
    <source>
        <strain evidence="4">Kochi</strain>
    </source>
</reference>
<accession>A0AAD3NK44</accession>
<dbReference type="Pfam" id="PF00102">
    <property type="entry name" value="Y_phosphatase"/>
    <property type="match status" value="1"/>
</dbReference>
<dbReference type="EMBL" id="BRZM01002266">
    <property type="protein sequence ID" value="GLD74503.1"/>
    <property type="molecule type" value="Genomic_DNA"/>
</dbReference>
<dbReference type="InterPro" id="IPR029021">
    <property type="entry name" value="Prot-tyrosine_phosphatase-like"/>
</dbReference>
<proteinExistence type="predicted"/>
<evidence type="ECO:0000256" key="1">
    <source>
        <dbReference type="ARBA" id="ARBA00023157"/>
    </source>
</evidence>
<dbReference type="AlphaFoldDB" id="A0AAD3NK44"/>
<dbReference type="InterPro" id="IPR050713">
    <property type="entry name" value="RTP_Phos/Ushers"/>
</dbReference>
<organism evidence="4 5">
    <name type="scientific">Lates japonicus</name>
    <name type="common">Japanese lates</name>
    <dbReference type="NCBI Taxonomy" id="270547"/>
    <lineage>
        <taxon>Eukaryota</taxon>
        <taxon>Metazoa</taxon>
        <taxon>Chordata</taxon>
        <taxon>Craniata</taxon>
        <taxon>Vertebrata</taxon>
        <taxon>Euteleostomi</taxon>
        <taxon>Actinopterygii</taxon>
        <taxon>Neopterygii</taxon>
        <taxon>Teleostei</taxon>
        <taxon>Neoteleostei</taxon>
        <taxon>Acanthomorphata</taxon>
        <taxon>Carangaria</taxon>
        <taxon>Carangaria incertae sedis</taxon>
        <taxon>Centropomidae</taxon>
        <taxon>Lates</taxon>
    </lineage>
</organism>
<dbReference type="Proteomes" id="UP001279410">
    <property type="component" value="Unassembled WGS sequence"/>
</dbReference>
<evidence type="ECO:0000256" key="2">
    <source>
        <dbReference type="SAM" id="MobiDB-lite"/>
    </source>
</evidence>
<feature type="compositionally biased region" description="Basic and acidic residues" evidence="2">
    <location>
        <begin position="47"/>
        <end position="72"/>
    </location>
</feature>
<gene>
    <name evidence="4" type="ORF">AKAME5_002583200</name>
</gene>
<dbReference type="FunFam" id="3.90.190.10:FF:000210">
    <property type="entry name" value="Receptor-type tyrosine-protein phosphatase delta isoform x2"/>
    <property type="match status" value="1"/>
</dbReference>
<dbReference type="GO" id="GO:0004725">
    <property type="term" value="F:protein tyrosine phosphatase activity"/>
    <property type="evidence" value="ECO:0007669"/>
    <property type="project" value="InterPro"/>
</dbReference>
<dbReference type="SMART" id="SM00194">
    <property type="entry name" value="PTPc"/>
    <property type="match status" value="1"/>
</dbReference>
<keyword evidence="5" id="KW-1185">Reference proteome</keyword>
<dbReference type="PANTHER" id="PTHR46957:SF9">
    <property type="entry name" value="PROTEIN-TYROSINE-PHOSPHATASE"/>
    <property type="match status" value="1"/>
</dbReference>
<protein>
    <submittedName>
        <fullName evidence="4">Receptor-type tyrosine-protein phosphatase F isoform X5</fullName>
    </submittedName>
</protein>
<keyword evidence="4" id="KW-0675">Receptor</keyword>
<dbReference type="PROSITE" id="PS50055">
    <property type="entry name" value="TYR_PHOSPHATASE_PTP"/>
    <property type="match status" value="1"/>
</dbReference>
<feature type="region of interest" description="Disordered" evidence="2">
    <location>
        <begin position="1"/>
        <end position="86"/>
    </location>
</feature>
<dbReference type="PRINTS" id="PR00700">
    <property type="entry name" value="PRTYPHPHTASE"/>
</dbReference>
<keyword evidence="1" id="KW-1015">Disulfide bond</keyword>
<dbReference type="PANTHER" id="PTHR46957">
    <property type="entry name" value="CYTOKINE RECEPTOR"/>
    <property type="match status" value="1"/>
</dbReference>
<name>A0AAD3NK44_LATJO</name>
<feature type="compositionally biased region" description="Polar residues" evidence="2">
    <location>
        <begin position="9"/>
        <end position="33"/>
    </location>
</feature>
<dbReference type="Gene3D" id="3.90.190.10">
    <property type="entry name" value="Protein tyrosine phosphatase superfamily"/>
    <property type="match status" value="1"/>
</dbReference>
<evidence type="ECO:0000313" key="5">
    <source>
        <dbReference type="Proteomes" id="UP001279410"/>
    </source>
</evidence>
<dbReference type="SUPFAM" id="SSF52799">
    <property type="entry name" value="(Phosphotyrosine protein) phosphatases II"/>
    <property type="match status" value="1"/>
</dbReference>
<feature type="non-terminal residue" evidence="4">
    <location>
        <position position="228"/>
    </location>
</feature>
<evidence type="ECO:0000313" key="4">
    <source>
        <dbReference type="EMBL" id="GLD74503.1"/>
    </source>
</evidence>
<dbReference type="InterPro" id="IPR000242">
    <property type="entry name" value="PTP_cat"/>
</dbReference>
<comment type="caution">
    <text evidence="4">The sequence shown here is derived from an EMBL/GenBank/DDBJ whole genome shotgun (WGS) entry which is preliminary data.</text>
</comment>
<evidence type="ECO:0000259" key="3">
    <source>
        <dbReference type="PROSITE" id="PS50055"/>
    </source>
</evidence>
<feature type="domain" description="Tyrosine-protein phosphatase" evidence="3">
    <location>
        <begin position="123"/>
        <end position="228"/>
    </location>
</feature>
<sequence>MWRKGFQTGDGSSFSTTQQRAVSRPIINQSRSESAGDGSYAAVCKTVDGRLENSKQERKRASPLPKDEHSGGVKDSLLANSSDPVEMRRLNYQTPGMREHPPIPVIDLADHIERLKANDGLRFSQEYESIDPGQQFTWENSNMEVNKPKNRYANVIAYDHSRVVLTSVDAVPGSDYINANYIDGYRKQNAYIATQGPLPETLSDFWRMVWEQRSNTIVMMTRLEEKSR</sequence>